<reference evidence="3 4" key="1">
    <citation type="submission" date="2018-09" db="EMBL/GenBank/DDBJ databases">
        <title>Metagenome Assembled Genomes from an Advanced Water Purification Facility.</title>
        <authorList>
            <person name="Stamps B.W."/>
            <person name="Spear J.R."/>
        </authorList>
    </citation>
    <scope>NUCLEOTIDE SEQUENCE [LARGE SCALE GENOMIC DNA]</scope>
    <source>
        <strain evidence="3">Bin_54_1</strain>
    </source>
</reference>
<dbReference type="Pfam" id="PF04972">
    <property type="entry name" value="BON"/>
    <property type="match status" value="1"/>
</dbReference>
<protein>
    <submittedName>
        <fullName evidence="3">BON domain-containing protein</fullName>
    </submittedName>
</protein>
<proteinExistence type="predicted"/>
<dbReference type="AlphaFoldDB" id="A0A5C7VQN4"/>
<feature type="region of interest" description="Disordered" evidence="1">
    <location>
        <begin position="59"/>
        <end position="82"/>
    </location>
</feature>
<feature type="domain" description="BON" evidence="2">
    <location>
        <begin position="89"/>
        <end position="157"/>
    </location>
</feature>
<dbReference type="Gene3D" id="3.30.1340.30">
    <property type="match status" value="1"/>
</dbReference>
<evidence type="ECO:0000256" key="1">
    <source>
        <dbReference type="SAM" id="MobiDB-lite"/>
    </source>
</evidence>
<name>A0A5C7VQN4_9PROT</name>
<sequence>MKTANKHEQSISAEKILTMIGLFIVLGLTGCQQEGEAEKAGKKLDSSIESTGKKIEQMTEQAGKEISDAKKEAEKSISETTEASGQYIDDSVITASVKAAILNDPLLKVAEIKVTTVNGVVQLSGALGSQESIDKAAEVAKNQKNVKSVQNDLILIATSSSEE</sequence>
<dbReference type="InterPro" id="IPR007055">
    <property type="entry name" value="BON_dom"/>
</dbReference>
<feature type="compositionally biased region" description="Basic and acidic residues" evidence="1">
    <location>
        <begin position="59"/>
        <end position="77"/>
    </location>
</feature>
<dbReference type="PROSITE" id="PS51257">
    <property type="entry name" value="PROKAR_LIPOPROTEIN"/>
    <property type="match status" value="1"/>
</dbReference>
<dbReference type="SMART" id="SM00749">
    <property type="entry name" value="BON"/>
    <property type="match status" value="1"/>
</dbReference>
<comment type="caution">
    <text evidence="3">The sequence shown here is derived from an EMBL/GenBank/DDBJ whole genome shotgun (WGS) entry which is preliminary data.</text>
</comment>
<accession>A0A5C7VQN4</accession>
<evidence type="ECO:0000313" key="3">
    <source>
        <dbReference type="EMBL" id="TXI27379.1"/>
    </source>
</evidence>
<dbReference type="InterPro" id="IPR014004">
    <property type="entry name" value="Transpt-assoc_nodulatn_dom_bac"/>
</dbReference>
<dbReference type="PANTHER" id="PTHR34606">
    <property type="entry name" value="BON DOMAIN-CONTAINING PROTEIN"/>
    <property type="match status" value="1"/>
</dbReference>
<organism evidence="3 4">
    <name type="scientific">Nitrosomonas oligotropha</name>
    <dbReference type="NCBI Taxonomy" id="42354"/>
    <lineage>
        <taxon>Bacteria</taxon>
        <taxon>Pseudomonadati</taxon>
        <taxon>Pseudomonadota</taxon>
        <taxon>Betaproteobacteria</taxon>
        <taxon>Nitrosomonadales</taxon>
        <taxon>Nitrosomonadaceae</taxon>
        <taxon>Nitrosomonas</taxon>
    </lineage>
</organism>
<evidence type="ECO:0000313" key="4">
    <source>
        <dbReference type="Proteomes" id="UP000321055"/>
    </source>
</evidence>
<dbReference type="InterPro" id="IPR051686">
    <property type="entry name" value="Lipoprotein_DolP"/>
</dbReference>
<dbReference type="Proteomes" id="UP000321055">
    <property type="component" value="Unassembled WGS sequence"/>
</dbReference>
<dbReference type="EMBL" id="SSFX01000078">
    <property type="protein sequence ID" value="TXI27379.1"/>
    <property type="molecule type" value="Genomic_DNA"/>
</dbReference>
<dbReference type="PANTHER" id="PTHR34606:SF16">
    <property type="entry name" value="BON DOMAIN-CONTAINING PROTEIN"/>
    <property type="match status" value="1"/>
</dbReference>
<evidence type="ECO:0000259" key="2">
    <source>
        <dbReference type="PROSITE" id="PS50914"/>
    </source>
</evidence>
<gene>
    <name evidence="3" type="ORF">E6Q60_09915</name>
</gene>
<dbReference type="PROSITE" id="PS50914">
    <property type="entry name" value="BON"/>
    <property type="match status" value="1"/>
</dbReference>